<evidence type="ECO:0000313" key="1">
    <source>
        <dbReference type="EMBL" id="MVN92965.1"/>
    </source>
</evidence>
<name>A0A6I4ICJ0_9SPHI</name>
<reference evidence="1 2" key="1">
    <citation type="submission" date="2019-12" db="EMBL/GenBank/DDBJ databases">
        <title>Mucilaginibacter sp. HME9299 genome sequencing and assembly.</title>
        <authorList>
            <person name="Kang H."/>
            <person name="Kim H."/>
            <person name="Joh K."/>
        </authorList>
    </citation>
    <scope>NUCLEOTIDE SEQUENCE [LARGE SCALE GENOMIC DNA]</scope>
    <source>
        <strain evidence="1 2">HME9299</strain>
    </source>
</reference>
<dbReference type="Proteomes" id="UP000434850">
    <property type="component" value="Unassembled WGS sequence"/>
</dbReference>
<accession>A0A6I4ICJ0</accession>
<keyword evidence="2" id="KW-1185">Reference proteome</keyword>
<proteinExistence type="predicted"/>
<dbReference type="AlphaFoldDB" id="A0A6I4ICJ0"/>
<comment type="caution">
    <text evidence="1">The sequence shown here is derived from an EMBL/GenBank/DDBJ whole genome shotgun (WGS) entry which is preliminary data.</text>
</comment>
<dbReference type="RefSeq" id="WP_157543286.1">
    <property type="nucleotide sequence ID" value="NZ_WQLA01000008.1"/>
</dbReference>
<dbReference type="OrthoDB" id="770510at2"/>
<organism evidence="1 2">
    <name type="scientific">Mucilaginibacter aquatilis</name>
    <dbReference type="NCBI Taxonomy" id="1517760"/>
    <lineage>
        <taxon>Bacteria</taxon>
        <taxon>Pseudomonadati</taxon>
        <taxon>Bacteroidota</taxon>
        <taxon>Sphingobacteriia</taxon>
        <taxon>Sphingobacteriales</taxon>
        <taxon>Sphingobacteriaceae</taxon>
        <taxon>Mucilaginibacter</taxon>
    </lineage>
</organism>
<gene>
    <name evidence="1" type="ORF">GO816_17675</name>
</gene>
<protein>
    <submittedName>
        <fullName evidence="1">Uncharacterized protein</fullName>
    </submittedName>
</protein>
<sequence length="83" mass="9490">MKIGKELQKILDKTYAPLSTIERSMGRYDLRFDTDQIGRPILLFAGKANAQGRIVGERFTRRIVTNEVGNVIKDHWDNQGKIS</sequence>
<evidence type="ECO:0000313" key="2">
    <source>
        <dbReference type="Proteomes" id="UP000434850"/>
    </source>
</evidence>
<dbReference type="EMBL" id="WQLA01000008">
    <property type="protein sequence ID" value="MVN92965.1"/>
    <property type="molecule type" value="Genomic_DNA"/>
</dbReference>